<dbReference type="PIRSF" id="PIRSF039008">
    <property type="entry name" value="YjbJ"/>
    <property type="match status" value="1"/>
</dbReference>
<name>A0A0W0RIQ5_LEGBO</name>
<dbReference type="PANTHER" id="PTHR34977:SF1">
    <property type="entry name" value="UPF0337 PROTEIN YJBJ"/>
    <property type="match status" value="1"/>
</dbReference>
<dbReference type="OrthoDB" id="9796058at2"/>
<dbReference type="Pfam" id="PF05532">
    <property type="entry name" value="CsbD"/>
    <property type="match status" value="1"/>
</dbReference>
<dbReference type="EMBL" id="LNXU01000032">
    <property type="protein sequence ID" value="KTC70923.1"/>
    <property type="molecule type" value="Genomic_DNA"/>
</dbReference>
<dbReference type="STRING" id="447.Lboz_2500"/>
<reference evidence="3 4" key="1">
    <citation type="submission" date="2015-11" db="EMBL/GenBank/DDBJ databases">
        <title>Genomic analysis of 38 Legionella species identifies large and diverse effector repertoires.</title>
        <authorList>
            <person name="Burstein D."/>
            <person name="Amaro F."/>
            <person name="Zusman T."/>
            <person name="Lifshitz Z."/>
            <person name="Cohen O."/>
            <person name="Gilbert J.A."/>
            <person name="Pupko T."/>
            <person name="Shuman H.A."/>
            <person name="Segal G."/>
        </authorList>
    </citation>
    <scope>NUCLEOTIDE SEQUENCE [LARGE SCALE GENOMIC DNA]</scope>
    <source>
        <strain evidence="3 4">WIGA</strain>
    </source>
</reference>
<evidence type="ECO:0000313" key="4">
    <source>
        <dbReference type="Proteomes" id="UP000054695"/>
    </source>
</evidence>
<dbReference type="InterPro" id="IPR036629">
    <property type="entry name" value="YjbJ_sf"/>
</dbReference>
<comment type="similarity">
    <text evidence="1">Belongs to the UPF0337 (CsbD) family.</text>
</comment>
<evidence type="ECO:0000259" key="2">
    <source>
        <dbReference type="Pfam" id="PF05532"/>
    </source>
</evidence>
<feature type="domain" description="CsbD-like" evidence="2">
    <location>
        <begin position="6"/>
        <end position="56"/>
    </location>
</feature>
<dbReference type="Proteomes" id="UP000054695">
    <property type="component" value="Unassembled WGS sequence"/>
</dbReference>
<protein>
    <submittedName>
        <fullName evidence="3">Stress response protein</fullName>
    </submittedName>
</protein>
<proteinExistence type="inferred from homology"/>
<sequence length="67" mass="8116">MNENIFQGKWMEIKGQMKQFWGKLTDDDLKQIEGNQQEIFGKLRKHYGYTEEQAKKAVQDFQKKMHH</sequence>
<dbReference type="PANTHER" id="PTHR34977">
    <property type="entry name" value="UPF0337 PROTEIN YJBJ"/>
    <property type="match status" value="1"/>
</dbReference>
<dbReference type="InterPro" id="IPR008462">
    <property type="entry name" value="CsbD"/>
</dbReference>
<dbReference type="PATRIC" id="fig|447.4.peg.2655"/>
<dbReference type="Gene3D" id="1.10.1470.10">
    <property type="entry name" value="YjbJ"/>
    <property type="match status" value="1"/>
</dbReference>
<dbReference type="RefSeq" id="WP_058460107.1">
    <property type="nucleotide sequence ID" value="NZ_CAAAIY010000005.1"/>
</dbReference>
<evidence type="ECO:0000256" key="1">
    <source>
        <dbReference type="ARBA" id="ARBA00009129"/>
    </source>
</evidence>
<dbReference type="InterPro" id="IPR050423">
    <property type="entry name" value="UPF0337_stress_rsp"/>
</dbReference>
<comment type="caution">
    <text evidence="3">The sequence shown here is derived from an EMBL/GenBank/DDBJ whole genome shotgun (WGS) entry which is preliminary data.</text>
</comment>
<accession>A0A0W0RIQ5</accession>
<dbReference type="AlphaFoldDB" id="A0A0W0RIQ5"/>
<dbReference type="InterPro" id="IPR026042">
    <property type="entry name" value="YjbJ"/>
</dbReference>
<evidence type="ECO:0000313" key="3">
    <source>
        <dbReference type="EMBL" id="KTC70923.1"/>
    </source>
</evidence>
<dbReference type="SUPFAM" id="SSF69047">
    <property type="entry name" value="Hypothetical protein YjbJ"/>
    <property type="match status" value="1"/>
</dbReference>
<keyword evidence="4" id="KW-1185">Reference proteome</keyword>
<organism evidence="3 4">
    <name type="scientific">Legionella bozemanae</name>
    <name type="common">Fluoribacter bozemanae</name>
    <dbReference type="NCBI Taxonomy" id="447"/>
    <lineage>
        <taxon>Bacteria</taxon>
        <taxon>Pseudomonadati</taxon>
        <taxon>Pseudomonadota</taxon>
        <taxon>Gammaproteobacteria</taxon>
        <taxon>Legionellales</taxon>
        <taxon>Legionellaceae</taxon>
        <taxon>Legionella</taxon>
    </lineage>
</organism>
<gene>
    <name evidence="3" type="primary">yjbJ</name>
    <name evidence="3" type="ORF">Lboz_2500</name>
</gene>